<gene>
    <name evidence="1" type="primary">Contig2426.g2614</name>
    <name evidence="1" type="ORF">STYLEM_14100</name>
</gene>
<evidence type="ECO:0000313" key="2">
    <source>
        <dbReference type="Proteomes" id="UP000039865"/>
    </source>
</evidence>
<reference evidence="1 2" key="1">
    <citation type="submission" date="2014-06" db="EMBL/GenBank/DDBJ databases">
        <authorList>
            <person name="Swart Estienne"/>
        </authorList>
    </citation>
    <scope>NUCLEOTIDE SEQUENCE [LARGE SCALE GENOMIC DNA]</scope>
    <source>
        <strain evidence="1 2">130c</strain>
    </source>
</reference>
<accession>A0A078ARE9</accession>
<name>A0A078ARE9_STYLE</name>
<dbReference type="InParanoid" id="A0A078ARE9"/>
<sequence length="137" mass="16389">MDDDWFQDDSQIDSRQLELKLAENEQKRNQRDQWNKGYLDGLEWADKNYSSYDLNESDSSIQDLREHFDKSVEEGRFAYLLLADNLGPSFDEQRNELRQMMEQLNLGLKNQDQSDHIVNQSRELRQKINKDIDIEMN</sequence>
<keyword evidence="2" id="KW-1185">Reference proteome</keyword>
<dbReference type="Proteomes" id="UP000039865">
    <property type="component" value="Unassembled WGS sequence"/>
</dbReference>
<organism evidence="1 2">
    <name type="scientific">Stylonychia lemnae</name>
    <name type="common">Ciliate</name>
    <dbReference type="NCBI Taxonomy" id="5949"/>
    <lineage>
        <taxon>Eukaryota</taxon>
        <taxon>Sar</taxon>
        <taxon>Alveolata</taxon>
        <taxon>Ciliophora</taxon>
        <taxon>Intramacronucleata</taxon>
        <taxon>Spirotrichea</taxon>
        <taxon>Stichotrichia</taxon>
        <taxon>Sporadotrichida</taxon>
        <taxon>Oxytrichidae</taxon>
        <taxon>Stylonychinae</taxon>
        <taxon>Stylonychia</taxon>
    </lineage>
</organism>
<dbReference type="AlphaFoldDB" id="A0A078ARE9"/>
<dbReference type="EMBL" id="CCKQ01013374">
    <property type="protein sequence ID" value="CDW85030.1"/>
    <property type="molecule type" value="Genomic_DNA"/>
</dbReference>
<proteinExistence type="predicted"/>
<evidence type="ECO:0000313" key="1">
    <source>
        <dbReference type="EMBL" id="CDW85030.1"/>
    </source>
</evidence>
<protein>
    <submittedName>
        <fullName evidence="1">Uncharacterized protein</fullName>
    </submittedName>
</protein>